<dbReference type="PANTHER" id="PTHR13872">
    <property type="entry name" value="DOLICHYL-DIPHOSPHOOLIGOSACCHARIDE--PROTEIN GLYCOSYLTRANSFERASE SUBUNIT"/>
    <property type="match status" value="1"/>
</dbReference>
<evidence type="ECO:0000256" key="15">
    <source>
        <dbReference type="ARBA" id="ARBA00030679"/>
    </source>
</evidence>
<evidence type="ECO:0000256" key="17">
    <source>
        <dbReference type="SAM" id="Phobius"/>
    </source>
</evidence>
<evidence type="ECO:0000256" key="3">
    <source>
        <dbReference type="ARBA" id="ARBA00004127"/>
    </source>
</evidence>
<feature type="transmembrane region" description="Helical" evidence="17">
    <location>
        <begin position="165"/>
        <end position="181"/>
    </location>
</feature>
<comment type="cofactor">
    <cofactor evidence="1">
        <name>Mn(2+)</name>
        <dbReference type="ChEBI" id="CHEBI:29035"/>
    </cofactor>
</comment>
<feature type="transmembrane region" description="Helical" evidence="17">
    <location>
        <begin position="445"/>
        <end position="465"/>
    </location>
</feature>
<protein>
    <recommendedName>
        <fullName evidence="6">dolichyl-phosphooligosaccharide-protein glycotransferase</fullName>
        <ecNumber evidence="6">2.4.99.21</ecNumber>
    </recommendedName>
    <alternativeName>
        <fullName evidence="15">Oligosaccharyl transferase</fullName>
    </alternativeName>
</protein>
<keyword evidence="12 17" id="KW-1133">Transmembrane helix</keyword>
<feature type="domain" description="AglB-like core" evidence="19">
    <location>
        <begin position="485"/>
        <end position="561"/>
    </location>
</feature>
<proteinExistence type="inferred from homology"/>
<comment type="cofactor">
    <cofactor evidence="2">
        <name>Mg(2+)</name>
        <dbReference type="ChEBI" id="CHEBI:18420"/>
    </cofactor>
</comment>
<feature type="transmembrane region" description="Helical" evidence="17">
    <location>
        <begin position="140"/>
        <end position="159"/>
    </location>
</feature>
<dbReference type="EC" id="2.4.99.21" evidence="6"/>
<evidence type="ECO:0000256" key="4">
    <source>
        <dbReference type="ARBA" id="ARBA00004922"/>
    </source>
</evidence>
<evidence type="ECO:0000256" key="2">
    <source>
        <dbReference type="ARBA" id="ARBA00001946"/>
    </source>
</evidence>
<accession>A0A939C7A8</accession>
<feature type="transmembrane region" description="Helical" evidence="17">
    <location>
        <begin position="414"/>
        <end position="433"/>
    </location>
</feature>
<feature type="transmembrane region" description="Helical" evidence="17">
    <location>
        <begin position="282"/>
        <end position="300"/>
    </location>
</feature>
<organism evidence="20 21">
    <name type="scientific">Candidatus Iainarchaeum sp</name>
    <dbReference type="NCBI Taxonomy" id="3101447"/>
    <lineage>
        <taxon>Archaea</taxon>
        <taxon>Candidatus Iainarchaeota</taxon>
        <taxon>Candidatus Iainarchaeia</taxon>
        <taxon>Candidatus Iainarchaeales</taxon>
        <taxon>Candidatus Iainarchaeaceae</taxon>
        <taxon>Candidatus Iainarchaeum</taxon>
    </lineage>
</organism>
<feature type="transmembrane region" description="Helical" evidence="17">
    <location>
        <begin position="321"/>
        <end position="341"/>
    </location>
</feature>
<comment type="caution">
    <text evidence="20">The sequence shown here is derived from an EMBL/GenBank/DDBJ whole genome shotgun (WGS) entry which is preliminary data.</text>
</comment>
<comment type="subcellular location">
    <subcellularLocation>
        <location evidence="3">Endomembrane system</location>
        <topology evidence="3">Multi-pass membrane protein</topology>
    </subcellularLocation>
</comment>
<evidence type="ECO:0000313" key="21">
    <source>
        <dbReference type="Proteomes" id="UP000809243"/>
    </source>
</evidence>
<keyword evidence="7" id="KW-0328">Glycosyltransferase</keyword>
<dbReference type="GO" id="GO:0004576">
    <property type="term" value="F:oligosaccharyl transferase activity"/>
    <property type="evidence" value="ECO:0007669"/>
    <property type="project" value="InterPro"/>
</dbReference>
<dbReference type="GO" id="GO:0016020">
    <property type="term" value="C:membrane"/>
    <property type="evidence" value="ECO:0007669"/>
    <property type="project" value="InterPro"/>
</dbReference>
<evidence type="ECO:0000256" key="6">
    <source>
        <dbReference type="ARBA" id="ARBA00012602"/>
    </source>
</evidence>
<evidence type="ECO:0000256" key="16">
    <source>
        <dbReference type="ARBA" id="ARBA00034066"/>
    </source>
</evidence>
<dbReference type="PANTHER" id="PTHR13872:SF1">
    <property type="entry name" value="DOLICHYL-DIPHOSPHOOLIGOSACCHARIDE--PROTEIN GLYCOSYLTRANSFERASE SUBUNIT STT3B"/>
    <property type="match status" value="1"/>
</dbReference>
<dbReference type="GO" id="GO:0046872">
    <property type="term" value="F:metal ion binding"/>
    <property type="evidence" value="ECO:0007669"/>
    <property type="project" value="UniProtKB-KW"/>
</dbReference>
<evidence type="ECO:0000256" key="8">
    <source>
        <dbReference type="ARBA" id="ARBA00022679"/>
    </source>
</evidence>
<keyword evidence="10" id="KW-0479">Metal-binding</keyword>
<keyword evidence="8" id="KW-0808">Transferase</keyword>
<feature type="transmembrane region" description="Helical" evidence="17">
    <location>
        <begin position="361"/>
        <end position="379"/>
    </location>
</feature>
<name>A0A939C7A8_9ARCH</name>
<reference evidence="20" key="1">
    <citation type="submission" date="2021-01" db="EMBL/GenBank/DDBJ databases">
        <title>Active Sulfur Cycling in an Early Earth Analoge.</title>
        <authorList>
            <person name="Hahn C.R."/>
            <person name="Youssef N.H."/>
            <person name="Elshahed M."/>
        </authorList>
    </citation>
    <scope>NUCLEOTIDE SEQUENCE</scope>
    <source>
        <strain evidence="20">Zod_Metabat.1151</strain>
    </source>
</reference>
<feature type="domain" description="Oligosaccharyl transferase STT3 N-terminal" evidence="18">
    <location>
        <begin position="39"/>
        <end position="454"/>
    </location>
</feature>
<evidence type="ECO:0000313" key="20">
    <source>
        <dbReference type="EMBL" id="MBN2067459.1"/>
    </source>
</evidence>
<evidence type="ECO:0000256" key="5">
    <source>
        <dbReference type="ARBA" id="ARBA00010810"/>
    </source>
</evidence>
<evidence type="ECO:0000256" key="7">
    <source>
        <dbReference type="ARBA" id="ARBA00022676"/>
    </source>
</evidence>
<dbReference type="GO" id="GO:0012505">
    <property type="term" value="C:endomembrane system"/>
    <property type="evidence" value="ECO:0007669"/>
    <property type="project" value="UniProtKB-SubCell"/>
</dbReference>
<dbReference type="InterPro" id="IPR054479">
    <property type="entry name" value="AglB-like_core"/>
</dbReference>
<keyword evidence="9 17" id="KW-0812">Transmembrane</keyword>
<evidence type="ECO:0000259" key="19">
    <source>
        <dbReference type="Pfam" id="PF22627"/>
    </source>
</evidence>
<evidence type="ECO:0000256" key="1">
    <source>
        <dbReference type="ARBA" id="ARBA00001936"/>
    </source>
</evidence>
<comment type="catalytic activity">
    <reaction evidence="16">
        <text>an archaeal dolichyl phosphooligosaccharide + [protein]-L-asparagine = an archaeal dolichyl phosphate + a glycoprotein with the oligosaccharide chain attached by N-beta-D-glycosyl linkage to a protein L-asparagine.</text>
        <dbReference type="EC" id="2.4.99.21"/>
    </reaction>
</comment>
<dbReference type="Gene3D" id="3.40.50.12610">
    <property type="match status" value="1"/>
</dbReference>
<dbReference type="InterPro" id="IPR003674">
    <property type="entry name" value="Oligo_trans_STT3"/>
</dbReference>
<keyword evidence="11" id="KW-0460">Magnesium</keyword>
<dbReference type="AlphaFoldDB" id="A0A939C7A8"/>
<evidence type="ECO:0000256" key="9">
    <source>
        <dbReference type="ARBA" id="ARBA00022692"/>
    </source>
</evidence>
<evidence type="ECO:0000256" key="11">
    <source>
        <dbReference type="ARBA" id="ARBA00022842"/>
    </source>
</evidence>
<dbReference type="Proteomes" id="UP000809243">
    <property type="component" value="Unassembled WGS sequence"/>
</dbReference>
<evidence type="ECO:0000259" key="18">
    <source>
        <dbReference type="Pfam" id="PF02516"/>
    </source>
</evidence>
<feature type="transmembrane region" description="Helical" evidence="17">
    <location>
        <begin position="391"/>
        <end position="408"/>
    </location>
</feature>
<evidence type="ECO:0000256" key="12">
    <source>
        <dbReference type="ARBA" id="ARBA00022989"/>
    </source>
</evidence>
<dbReference type="EMBL" id="JAFGDB010000053">
    <property type="protein sequence ID" value="MBN2067459.1"/>
    <property type="molecule type" value="Genomic_DNA"/>
</dbReference>
<dbReference type="InterPro" id="IPR048307">
    <property type="entry name" value="STT3_N"/>
</dbReference>
<gene>
    <name evidence="20" type="ORF">JW744_03255</name>
</gene>
<feature type="transmembrane region" description="Helical" evidence="17">
    <location>
        <begin position="212"/>
        <end position="230"/>
    </location>
</feature>
<evidence type="ECO:0000256" key="14">
    <source>
        <dbReference type="ARBA" id="ARBA00023211"/>
    </source>
</evidence>
<feature type="transmembrane region" description="Helical" evidence="17">
    <location>
        <begin position="242"/>
        <end position="262"/>
    </location>
</feature>
<comment type="similarity">
    <text evidence="5">Belongs to the STT3 family.</text>
</comment>
<keyword evidence="13 17" id="KW-0472">Membrane</keyword>
<sequence>MGKNYLVEKAKGINKKQLFLLAIIFLLAFGTRGHLLIFEYMFGFDSYYHARMVGFVIENGYVPVHDTMSYYFMGGATPPTNTFFWYFTAAIYKICTFGAAYDKMLWVQFVKVLPALFGALISVAMFFLGREIYGKKAGYAMAFAAAIVPSFVYRTLAGFFEEDSLGFLWLVIGLVFFVRAVKNPVFNRKGVINAAVAGIFFGIMALTWEMFLLIPLVLGGYFVFALIHIYSKRDMKQFFDFIKLFAVSAAILSAIATLNYGTSWISKTTAYAMKSIPGSLEFAAFAGAVLLIALLAYLGYGMRKQETRESNAKTINLIAMLLLYGIFLALVVTFVAIPNLFQETSVLGQSVGEENTGKQFFASKYNGLIVFPVLALLLIPIRMYREKNEHLSAMIFFWILITFFMAWYKLKFTYTFGLPIAASVGLVTKEVFYYFKGRSGIEVKAVAIALGLMMLVGAAAAAIFVPDNFPHIEQTNPNWKNMLHWMQNPENTPKDAKIFNWWDEGHWISFIGERAVLIDNRNLSWEGDQDFARFAVTSSLNEAIEIIKRYGSDYIVLSNDMFLKISSFGNYAYNASDSRDPRIINFLYTPHYAVPCSKTNPEGAVIYTCGGNRWNEEQMNSIPTTWKSQAFNVTEQSVPYFFYRDPDNMNVYFINFAVNDSMLAKVWFQEPETAKYFEVVYAEQGLKIFRVNKEALQA</sequence>
<dbReference type="Pfam" id="PF02516">
    <property type="entry name" value="STT3"/>
    <property type="match status" value="1"/>
</dbReference>
<feature type="transmembrane region" description="Helical" evidence="17">
    <location>
        <begin position="106"/>
        <end position="128"/>
    </location>
</feature>
<comment type="pathway">
    <text evidence="4">Protein modification; protein glycosylation.</text>
</comment>
<dbReference type="Pfam" id="PF22627">
    <property type="entry name" value="AglB_core-like"/>
    <property type="match status" value="1"/>
</dbReference>
<keyword evidence="14" id="KW-0464">Manganese</keyword>
<evidence type="ECO:0000256" key="13">
    <source>
        <dbReference type="ARBA" id="ARBA00023136"/>
    </source>
</evidence>
<evidence type="ECO:0000256" key="10">
    <source>
        <dbReference type="ARBA" id="ARBA00022723"/>
    </source>
</evidence>